<protein>
    <recommendedName>
        <fullName evidence="13">Cysteine protease</fullName>
        <ecNumber evidence="13">3.4.22.-</ecNumber>
    </recommendedName>
</protein>
<dbReference type="SUPFAM" id="SSF54001">
    <property type="entry name" value="Cysteine proteinases"/>
    <property type="match status" value="1"/>
</dbReference>
<evidence type="ECO:0000256" key="2">
    <source>
        <dbReference type="ARBA" id="ARBA00010958"/>
    </source>
</evidence>
<evidence type="ECO:0000256" key="1">
    <source>
        <dbReference type="ARBA" id="ARBA00004496"/>
    </source>
</evidence>
<dbReference type="EC" id="3.4.22.-" evidence="13"/>
<keyword evidence="14" id="KW-0812">Transmembrane</keyword>
<keyword evidence="7" id="KW-0788">Thiol protease</keyword>
<dbReference type="EMBL" id="JACMSC010000018">
    <property type="protein sequence ID" value="KAG6475488.1"/>
    <property type="molecule type" value="Genomic_DNA"/>
</dbReference>
<keyword evidence="9 13" id="KW-0072">Autophagy</keyword>
<dbReference type="PANTHER" id="PTHR22624">
    <property type="entry name" value="CYSTEINE PROTEASE ATG4"/>
    <property type="match status" value="1"/>
</dbReference>
<dbReference type="GO" id="GO:0005737">
    <property type="term" value="C:cytoplasm"/>
    <property type="evidence" value="ECO:0007669"/>
    <property type="project" value="UniProtKB-SubCell"/>
</dbReference>
<evidence type="ECO:0000256" key="13">
    <source>
        <dbReference type="RuleBase" id="RU363115"/>
    </source>
</evidence>
<dbReference type="PANTHER" id="PTHR22624:SF49">
    <property type="entry name" value="CYSTEINE PROTEASE"/>
    <property type="match status" value="1"/>
</dbReference>
<evidence type="ECO:0000256" key="3">
    <source>
        <dbReference type="ARBA" id="ARBA00022448"/>
    </source>
</evidence>
<dbReference type="AlphaFoldDB" id="A0A8J5KCR4"/>
<dbReference type="Pfam" id="PF03416">
    <property type="entry name" value="Peptidase_C54"/>
    <property type="match status" value="1"/>
</dbReference>
<dbReference type="InterPro" id="IPR046792">
    <property type="entry name" value="Peptidase_C54_cat"/>
</dbReference>
<comment type="subcellular location">
    <subcellularLocation>
        <location evidence="1 13">Cytoplasm</location>
    </subcellularLocation>
</comment>
<keyword evidence="5 13" id="KW-0645">Protease</keyword>
<name>A0A8J5KCR4_ZINOF</name>
<sequence length="535" mass="59990">MLTLYHIAKAILGPLVVAVGCSHGFDVFFLALVSFLHDFMHVMKELPKRAADSNFFDPNSDEFVDRESTAANSEHKSLHRKSSKASSFLASFFTPTFSIFERHSSLFPDEDKPSKFRSYGWTTALKKLMGSGPMRRLQDHILGLNRAYTLSSTSEIWFLGKCYKLSPAESISNSAHGNSFAAFLEDFSSRVWITYRKGFEPIGNSKFTCDVNWGCMIRSSQMLIAQTLILHHMGRSWRKPMQKPYDLQYIEILHLFGDSSSRVFSIHSLLEAGKAYGLAAGSWLGPYAMCRTWETIINANKEQDDNDKHKQRFPMVLYILSGDKDGEQGGAPIVCIEVAARLCHDFNKGQQDWAPILLLVPLVLGLEKINPRYVPLLRETFTFPQCLGILGGKPGSSTYIVGVQDEKALYLDPHEVQSAVDIKMDDREADCSSYHCSTVRHLPLDAIDSSLAIGFYCRDKDDFEDFCSRATRLADNSSGTPLFTVLQSAQSARPIPDHDSVAVSTSGHIRMDDYSLAESFSEFDDQNQEGGWQVI</sequence>
<dbReference type="GO" id="GO:0000045">
    <property type="term" value="P:autophagosome assembly"/>
    <property type="evidence" value="ECO:0007669"/>
    <property type="project" value="TreeGrafter"/>
</dbReference>
<dbReference type="GO" id="GO:0035973">
    <property type="term" value="P:aggrephagy"/>
    <property type="evidence" value="ECO:0007669"/>
    <property type="project" value="TreeGrafter"/>
</dbReference>
<evidence type="ECO:0000313" key="17">
    <source>
        <dbReference type="Proteomes" id="UP000734854"/>
    </source>
</evidence>
<dbReference type="GO" id="GO:0016485">
    <property type="term" value="P:protein processing"/>
    <property type="evidence" value="ECO:0007669"/>
    <property type="project" value="TreeGrafter"/>
</dbReference>
<evidence type="ECO:0000256" key="9">
    <source>
        <dbReference type="ARBA" id="ARBA00023006"/>
    </source>
</evidence>
<keyword evidence="14" id="KW-1133">Transmembrane helix</keyword>
<dbReference type="InterPro" id="IPR038765">
    <property type="entry name" value="Papain-like_cys_pep_sf"/>
</dbReference>
<keyword evidence="4 13" id="KW-0963">Cytoplasm</keyword>
<dbReference type="GO" id="GO:0004197">
    <property type="term" value="F:cysteine-type endopeptidase activity"/>
    <property type="evidence" value="ECO:0007669"/>
    <property type="project" value="TreeGrafter"/>
</dbReference>
<keyword evidence="14" id="KW-0472">Membrane</keyword>
<evidence type="ECO:0000259" key="15">
    <source>
        <dbReference type="Pfam" id="PF03416"/>
    </source>
</evidence>
<keyword evidence="6 13" id="KW-0378">Hydrolase</keyword>
<dbReference type="InterPro" id="IPR005078">
    <property type="entry name" value="Peptidase_C54"/>
</dbReference>
<keyword evidence="17" id="KW-1185">Reference proteome</keyword>
<comment type="function">
    <text evidence="12">Cysteine protease that plays a key role in autophagy by mediating both proteolytic activation and delipidation of ATG8 family proteins. The protease activity is required for proteolytic activation of ATG8 family proteins: cleaves the C-terminal amino acid of ATG8 proteins to reveal a C-terminal glycine. Exposure of the glycine at the C-terminus is essential for ATG8 proteins conjugation to phosphatidylethanolamine (PE) and insertion to membranes, which is necessary for autophagy. In addition to the protease activity, also mediates delipidation of PE-conjugated ATG8 proteins.</text>
</comment>
<dbReference type="GO" id="GO:0000423">
    <property type="term" value="P:mitophagy"/>
    <property type="evidence" value="ECO:0007669"/>
    <property type="project" value="TreeGrafter"/>
</dbReference>
<keyword evidence="8 13" id="KW-0653">Protein transport</keyword>
<dbReference type="GO" id="GO:0015031">
    <property type="term" value="P:protein transport"/>
    <property type="evidence" value="ECO:0007669"/>
    <property type="project" value="UniProtKB-KW"/>
</dbReference>
<comment type="catalytic activity">
    <reaction evidence="10">
        <text>[protein]-C-terminal L-amino acid-glycyl-phosphatidylethanolamide + H2O = [protein]-C-terminal L-amino acid-glycine + a 1,2-diacyl-sn-glycero-3-phosphoethanolamine</text>
        <dbReference type="Rhea" id="RHEA:67548"/>
        <dbReference type="Rhea" id="RHEA-COMP:17323"/>
        <dbReference type="Rhea" id="RHEA-COMP:17324"/>
        <dbReference type="ChEBI" id="CHEBI:15377"/>
        <dbReference type="ChEBI" id="CHEBI:64612"/>
        <dbReference type="ChEBI" id="CHEBI:172940"/>
        <dbReference type="ChEBI" id="CHEBI:172941"/>
    </reaction>
    <physiologicalReaction direction="left-to-right" evidence="10">
        <dbReference type="Rhea" id="RHEA:67549"/>
    </physiologicalReaction>
</comment>
<organism evidence="16 17">
    <name type="scientific">Zingiber officinale</name>
    <name type="common">Ginger</name>
    <name type="synonym">Amomum zingiber</name>
    <dbReference type="NCBI Taxonomy" id="94328"/>
    <lineage>
        <taxon>Eukaryota</taxon>
        <taxon>Viridiplantae</taxon>
        <taxon>Streptophyta</taxon>
        <taxon>Embryophyta</taxon>
        <taxon>Tracheophyta</taxon>
        <taxon>Spermatophyta</taxon>
        <taxon>Magnoliopsida</taxon>
        <taxon>Liliopsida</taxon>
        <taxon>Zingiberales</taxon>
        <taxon>Zingiberaceae</taxon>
        <taxon>Zingiber</taxon>
    </lineage>
</organism>
<evidence type="ECO:0000256" key="14">
    <source>
        <dbReference type="SAM" id="Phobius"/>
    </source>
</evidence>
<evidence type="ECO:0000256" key="6">
    <source>
        <dbReference type="ARBA" id="ARBA00022801"/>
    </source>
</evidence>
<dbReference type="GO" id="GO:0019786">
    <property type="term" value="F:protein-phosphatidylethanolamide deconjugating activity"/>
    <property type="evidence" value="ECO:0007669"/>
    <property type="project" value="InterPro"/>
</dbReference>
<comment type="caution">
    <text evidence="16">The sequence shown here is derived from an EMBL/GenBank/DDBJ whole genome shotgun (WGS) entry which is preliminary data.</text>
</comment>
<proteinExistence type="inferred from homology"/>
<evidence type="ECO:0000256" key="11">
    <source>
        <dbReference type="ARBA" id="ARBA00038724"/>
    </source>
</evidence>
<keyword evidence="3" id="KW-0813">Transport</keyword>
<accession>A0A8J5KCR4</accession>
<comment type="subunit">
    <text evidence="11">Interacts with ATG8.</text>
</comment>
<evidence type="ECO:0000256" key="8">
    <source>
        <dbReference type="ARBA" id="ARBA00022927"/>
    </source>
</evidence>
<evidence type="ECO:0000256" key="12">
    <source>
        <dbReference type="ARBA" id="ARBA00045891"/>
    </source>
</evidence>
<evidence type="ECO:0000256" key="5">
    <source>
        <dbReference type="ARBA" id="ARBA00022670"/>
    </source>
</evidence>
<dbReference type="GO" id="GO:0034727">
    <property type="term" value="P:piecemeal microautophagy of the nucleus"/>
    <property type="evidence" value="ECO:0007669"/>
    <property type="project" value="TreeGrafter"/>
</dbReference>
<feature type="transmembrane region" description="Helical" evidence="14">
    <location>
        <begin position="12"/>
        <end position="36"/>
    </location>
</feature>
<gene>
    <name evidence="16" type="ORF">ZIOFF_064708</name>
</gene>
<evidence type="ECO:0000313" key="16">
    <source>
        <dbReference type="EMBL" id="KAG6475488.1"/>
    </source>
</evidence>
<dbReference type="Proteomes" id="UP000734854">
    <property type="component" value="Unassembled WGS sequence"/>
</dbReference>
<evidence type="ECO:0000256" key="10">
    <source>
        <dbReference type="ARBA" id="ARBA00029362"/>
    </source>
</evidence>
<comment type="similarity">
    <text evidence="2 13">Belongs to the peptidase C54 family.</text>
</comment>
<evidence type="ECO:0000256" key="7">
    <source>
        <dbReference type="ARBA" id="ARBA00022807"/>
    </source>
</evidence>
<feature type="domain" description="Peptidase C54 catalytic" evidence="15">
    <location>
        <begin position="182"/>
        <end position="469"/>
    </location>
</feature>
<evidence type="ECO:0000256" key="4">
    <source>
        <dbReference type="ARBA" id="ARBA00022490"/>
    </source>
</evidence>
<reference evidence="16 17" key="1">
    <citation type="submission" date="2020-08" db="EMBL/GenBank/DDBJ databases">
        <title>Plant Genome Project.</title>
        <authorList>
            <person name="Zhang R.-G."/>
        </authorList>
    </citation>
    <scope>NUCLEOTIDE SEQUENCE [LARGE SCALE GENOMIC DNA]</scope>
    <source>
        <tissue evidence="16">Rhizome</tissue>
    </source>
</reference>